<reference evidence="5 6" key="1">
    <citation type="submission" date="2019-04" db="EMBL/GenBank/DDBJ databases">
        <authorList>
            <consortium name="Wellcome Sanger Institute Data Sharing"/>
        </authorList>
    </citation>
    <scope>NUCLEOTIDE SEQUENCE [LARGE SCALE GENOMIC DNA]</scope>
</reference>
<reference evidence="5" key="2">
    <citation type="submission" date="2025-08" db="UniProtKB">
        <authorList>
            <consortium name="Ensembl"/>
        </authorList>
    </citation>
    <scope>IDENTIFICATION</scope>
</reference>
<feature type="domain" description="Galectin" evidence="4">
    <location>
        <begin position="14"/>
        <end position="145"/>
    </location>
</feature>
<keyword evidence="1 2" id="KW-0430">Lectin</keyword>
<reference evidence="5" key="3">
    <citation type="submission" date="2025-09" db="UniProtKB">
        <authorList>
            <consortium name="Ensembl"/>
        </authorList>
    </citation>
    <scope>IDENTIFICATION</scope>
</reference>
<dbReference type="PANTHER" id="PTHR11346:SF80">
    <property type="entry name" value="GALECTIN-9C"/>
    <property type="match status" value="1"/>
</dbReference>
<evidence type="ECO:0000256" key="2">
    <source>
        <dbReference type="RuleBase" id="RU102079"/>
    </source>
</evidence>
<dbReference type="PROSITE" id="PS51304">
    <property type="entry name" value="GALECTIN"/>
    <property type="match status" value="2"/>
</dbReference>
<accession>A0A8C9S7X1</accession>
<dbReference type="Proteomes" id="UP000694397">
    <property type="component" value="Chromosome 25"/>
</dbReference>
<sequence length="312" mass="34777">PKLPNAAPPQKTPLRQHIQGGLQEGKSITVKGRVLLGAKSFYVNLQCGDGPEANVALHFSARFDKLPGYVVLNSYHQNTWSKECKYESPIPRGSTFALEIMVNRDSYLTSVNGIFFLEYLHQLPPSSVNTIWVDGGIELESVEFPNTSVSPPVPSPAAPPPPYSSRTRGPDPLLLKTDWLCFPCQVTPYKLIMQGGMYHGRSITVQGVVNLSAKTFFIELRYKNGVAFQLSPDFDKSRVVCSSQKWRSEERLQGLPFCKGRPFTVNILCEVTCYRISINGIQTITFKHRYSMLNEIDILEIGGDVSLTSVEC</sequence>
<dbReference type="InterPro" id="IPR013320">
    <property type="entry name" value="ConA-like_dom_sf"/>
</dbReference>
<dbReference type="GO" id="GO:0030246">
    <property type="term" value="F:carbohydrate binding"/>
    <property type="evidence" value="ECO:0007669"/>
    <property type="project" value="UniProtKB-UniRule"/>
</dbReference>
<dbReference type="GO" id="GO:0010628">
    <property type="term" value="P:positive regulation of gene expression"/>
    <property type="evidence" value="ECO:0007669"/>
    <property type="project" value="TreeGrafter"/>
</dbReference>
<dbReference type="SUPFAM" id="SSF49899">
    <property type="entry name" value="Concanavalin A-like lectins/glucanases"/>
    <property type="match status" value="2"/>
</dbReference>
<organism evidence="5 6">
    <name type="scientific">Scleropages formosus</name>
    <name type="common">Asian bonytongue</name>
    <name type="synonym">Osteoglossum formosum</name>
    <dbReference type="NCBI Taxonomy" id="113540"/>
    <lineage>
        <taxon>Eukaryota</taxon>
        <taxon>Metazoa</taxon>
        <taxon>Chordata</taxon>
        <taxon>Craniata</taxon>
        <taxon>Vertebrata</taxon>
        <taxon>Euteleostomi</taxon>
        <taxon>Actinopterygii</taxon>
        <taxon>Neopterygii</taxon>
        <taxon>Teleostei</taxon>
        <taxon>Osteoglossocephala</taxon>
        <taxon>Osteoglossomorpha</taxon>
        <taxon>Osteoglossiformes</taxon>
        <taxon>Osteoglossidae</taxon>
        <taxon>Scleropages</taxon>
    </lineage>
</organism>
<dbReference type="GO" id="GO:2000562">
    <property type="term" value="P:negative regulation of CD4-positive, alpha-beta T cell proliferation"/>
    <property type="evidence" value="ECO:0007669"/>
    <property type="project" value="TreeGrafter"/>
</dbReference>
<feature type="compositionally biased region" description="Pro residues" evidence="3">
    <location>
        <begin position="151"/>
        <end position="163"/>
    </location>
</feature>
<feature type="region of interest" description="Disordered" evidence="3">
    <location>
        <begin position="147"/>
        <end position="167"/>
    </location>
</feature>
<dbReference type="GO" id="GO:0005634">
    <property type="term" value="C:nucleus"/>
    <property type="evidence" value="ECO:0007669"/>
    <property type="project" value="TreeGrafter"/>
</dbReference>
<dbReference type="PANTHER" id="PTHR11346">
    <property type="entry name" value="GALECTIN"/>
    <property type="match status" value="1"/>
</dbReference>
<dbReference type="CDD" id="cd00070">
    <property type="entry name" value="GLECT"/>
    <property type="match status" value="2"/>
</dbReference>
<proteinExistence type="predicted"/>
<evidence type="ECO:0000313" key="5">
    <source>
        <dbReference type="Ensembl" id="ENSSFOP00015034433.2"/>
    </source>
</evidence>
<dbReference type="SMART" id="SM00908">
    <property type="entry name" value="Gal-bind_lectin"/>
    <property type="match status" value="2"/>
</dbReference>
<evidence type="ECO:0000256" key="3">
    <source>
        <dbReference type="SAM" id="MobiDB-lite"/>
    </source>
</evidence>
<dbReference type="Gene3D" id="2.60.120.200">
    <property type="match status" value="2"/>
</dbReference>
<evidence type="ECO:0000313" key="6">
    <source>
        <dbReference type="Proteomes" id="UP000694397"/>
    </source>
</evidence>
<feature type="domain" description="Galectin" evidence="4">
    <location>
        <begin position="189"/>
        <end position="312"/>
    </location>
</feature>
<protein>
    <recommendedName>
        <fullName evidence="2">Galectin</fullName>
    </recommendedName>
</protein>
<dbReference type="GO" id="GO:0005829">
    <property type="term" value="C:cytosol"/>
    <property type="evidence" value="ECO:0007669"/>
    <property type="project" value="TreeGrafter"/>
</dbReference>
<evidence type="ECO:0000259" key="4">
    <source>
        <dbReference type="PROSITE" id="PS51304"/>
    </source>
</evidence>
<dbReference type="GeneTree" id="ENSGT00940000162258"/>
<evidence type="ECO:0000256" key="1">
    <source>
        <dbReference type="ARBA" id="ARBA00022734"/>
    </source>
</evidence>
<name>A0A8C9S7X1_SCLFO</name>
<dbReference type="InterPro" id="IPR001079">
    <property type="entry name" value="Galectin_CRD"/>
</dbReference>
<dbReference type="InterPro" id="IPR044156">
    <property type="entry name" value="Galectin-like"/>
</dbReference>
<dbReference type="GO" id="GO:0032689">
    <property type="term" value="P:negative regulation of type II interferon production"/>
    <property type="evidence" value="ECO:0007669"/>
    <property type="project" value="TreeGrafter"/>
</dbReference>
<dbReference type="Ensembl" id="ENSSFOT00015034811.2">
    <property type="protein sequence ID" value="ENSSFOP00015034433.2"/>
    <property type="gene ID" value="ENSSFOG00015021783.2"/>
</dbReference>
<dbReference type="Pfam" id="PF00337">
    <property type="entry name" value="Gal-bind_lectin"/>
    <property type="match status" value="2"/>
</dbReference>
<keyword evidence="6" id="KW-1185">Reference proteome</keyword>
<dbReference type="GO" id="GO:0016936">
    <property type="term" value="F:galactoside binding"/>
    <property type="evidence" value="ECO:0007669"/>
    <property type="project" value="TreeGrafter"/>
</dbReference>
<dbReference type="AlphaFoldDB" id="A0A8C9S7X1"/>
<dbReference type="SMART" id="SM00276">
    <property type="entry name" value="GLECT"/>
    <property type="match status" value="2"/>
</dbReference>